<dbReference type="InterPro" id="IPR016049">
    <property type="entry name" value="RNA_pol_Rpc34-like"/>
</dbReference>
<evidence type="ECO:0000256" key="5">
    <source>
        <dbReference type="ARBA" id="ARBA00023242"/>
    </source>
</evidence>
<dbReference type="Gene3D" id="1.10.10.10">
    <property type="entry name" value="Winged helix-like DNA-binding domain superfamily/Winged helix DNA-binding domain"/>
    <property type="match status" value="2"/>
</dbReference>
<dbReference type="SUPFAM" id="SSF46785">
    <property type="entry name" value="Winged helix' DNA-binding domain"/>
    <property type="match status" value="2"/>
</dbReference>
<dbReference type="Pfam" id="PF05158">
    <property type="entry name" value="RNA_pol_Rpc34"/>
    <property type="match status" value="1"/>
</dbReference>
<evidence type="ECO:0000256" key="7">
    <source>
        <dbReference type="PIRNR" id="PIRNR028763"/>
    </source>
</evidence>
<proteinExistence type="inferred from homology"/>
<keyword evidence="5 7" id="KW-0539">Nucleus</keyword>
<name>A0A8X6F4K7_TRICU</name>
<comment type="subcellular location">
    <subcellularLocation>
        <location evidence="1 7">Nucleus</location>
    </subcellularLocation>
</comment>
<gene>
    <name evidence="8" type="primary">POLR3F</name>
    <name evidence="8" type="ORF">TNCT_26121</name>
</gene>
<dbReference type="FunFam" id="1.10.10.10:FF:000116">
    <property type="entry name" value="DNA-directed RNA polymerase III subunit RPC6"/>
    <property type="match status" value="1"/>
</dbReference>
<evidence type="ECO:0000256" key="2">
    <source>
        <dbReference type="ARBA" id="ARBA00011038"/>
    </source>
</evidence>
<comment type="similarity">
    <text evidence="2 7">Belongs to the eukaryotic RPC34/RPC39 RNA polymerase subunit family.</text>
</comment>
<organism evidence="8 9">
    <name type="scientific">Trichonephila clavata</name>
    <name type="common">Joro spider</name>
    <name type="synonym">Nephila clavata</name>
    <dbReference type="NCBI Taxonomy" id="2740835"/>
    <lineage>
        <taxon>Eukaryota</taxon>
        <taxon>Metazoa</taxon>
        <taxon>Ecdysozoa</taxon>
        <taxon>Arthropoda</taxon>
        <taxon>Chelicerata</taxon>
        <taxon>Arachnida</taxon>
        <taxon>Araneae</taxon>
        <taxon>Araneomorphae</taxon>
        <taxon>Entelegynae</taxon>
        <taxon>Araneoidea</taxon>
        <taxon>Nephilidae</taxon>
        <taxon>Trichonephila</taxon>
    </lineage>
</organism>
<accession>A0A8X6F4K7</accession>
<dbReference type="Proteomes" id="UP000887116">
    <property type="component" value="Unassembled WGS sequence"/>
</dbReference>
<evidence type="ECO:0000256" key="4">
    <source>
        <dbReference type="ARBA" id="ARBA00023163"/>
    </source>
</evidence>
<dbReference type="EMBL" id="BMAO01030668">
    <property type="protein sequence ID" value="GFQ69491.1"/>
    <property type="molecule type" value="Genomic_DNA"/>
</dbReference>
<dbReference type="InterPro" id="IPR007832">
    <property type="entry name" value="RNA_pol_Rpc34"/>
</dbReference>
<keyword evidence="9" id="KW-1185">Reference proteome</keyword>
<keyword evidence="3 7" id="KW-0240">DNA-directed RNA polymerase</keyword>
<dbReference type="GO" id="GO:0005654">
    <property type="term" value="C:nucleoplasm"/>
    <property type="evidence" value="ECO:0007669"/>
    <property type="project" value="UniProtKB-ARBA"/>
</dbReference>
<dbReference type="GO" id="GO:0006383">
    <property type="term" value="P:transcription by RNA polymerase III"/>
    <property type="evidence" value="ECO:0007669"/>
    <property type="project" value="UniProtKB-UniRule"/>
</dbReference>
<dbReference type="FunFam" id="1.10.10.10:FF:000237">
    <property type="entry name" value="DNA-directed RNA polymerase III subunit RPC6"/>
    <property type="match status" value="1"/>
</dbReference>
<comment type="function">
    <text evidence="6 7">DNA-dependent RNA polymerase catalyzes the transcription of DNA into RNA using the four ribonucleoside triphosphates as substrates. Specific peripheric component of RNA polymerase III which synthesizes small RNAs, such as 5S rRNA and tRNAs.</text>
</comment>
<evidence type="ECO:0000256" key="6">
    <source>
        <dbReference type="ARBA" id="ARBA00055148"/>
    </source>
</evidence>
<evidence type="ECO:0000313" key="8">
    <source>
        <dbReference type="EMBL" id="GFQ69491.1"/>
    </source>
</evidence>
<dbReference type="GO" id="GO:0005666">
    <property type="term" value="C:RNA polymerase III complex"/>
    <property type="evidence" value="ECO:0007669"/>
    <property type="project" value="UniProtKB-UniRule"/>
</dbReference>
<keyword evidence="4 7" id="KW-0804">Transcription</keyword>
<protein>
    <recommendedName>
        <fullName evidence="7">DNA-directed RNA polymerase III subunit RPC6</fullName>
        <shortName evidence="7">RNA polymerase III subunit C6</shortName>
    </recommendedName>
</protein>
<dbReference type="PANTHER" id="PTHR12780">
    <property type="entry name" value="RNA POLYMERASE III DNA DIRECTED , 39KD SUBUNIT-RELATED"/>
    <property type="match status" value="1"/>
</dbReference>
<comment type="caution">
    <text evidence="8">The sequence shown here is derived from an EMBL/GenBank/DDBJ whole genome shotgun (WGS) entry which is preliminary data.</text>
</comment>
<dbReference type="GO" id="GO:0005737">
    <property type="term" value="C:cytoplasm"/>
    <property type="evidence" value="ECO:0007669"/>
    <property type="project" value="UniProtKB-ARBA"/>
</dbReference>
<evidence type="ECO:0000313" key="9">
    <source>
        <dbReference type="Proteomes" id="UP000887116"/>
    </source>
</evidence>
<dbReference type="InterPro" id="IPR036388">
    <property type="entry name" value="WH-like_DNA-bd_sf"/>
</dbReference>
<sequence>MDLENCVLDLIIKNPNGVTNKMLQTANPSTGVAQLVEVINKLTAADKIQIFHKGKQLVYMLKNPDSAKHCKGADIEEKLIYQHIEKAGNKGIWVRDLRFASNIPQTQVNKILKTLESKKLIKSVTSVAASKKKVYMLYNIEPDRSVTGGTWYSDQEFESEFVDVLNQQCYRYLLQAKAVADKLSDPVSRRRASFKSSKDICDYINGLKVSKVQLSKQDIETILDTLVFDGKVEKSSICSSSVSNEEESENIYGVIKPLISDCGLMRVPCGVCPVHNECRDGGIISPTTCPYMKECRCPKSLFLMELSKNMTLNHGLDINNCMSIAAE</sequence>
<evidence type="ECO:0000256" key="1">
    <source>
        <dbReference type="ARBA" id="ARBA00004123"/>
    </source>
</evidence>
<dbReference type="PIRSF" id="PIRSF028763">
    <property type="entry name" value="RNA_pol_Rpc34"/>
    <property type="match status" value="1"/>
</dbReference>
<reference evidence="8" key="1">
    <citation type="submission" date="2020-07" db="EMBL/GenBank/DDBJ databases">
        <title>Multicomponent nature underlies the extraordinary mechanical properties of spider dragline silk.</title>
        <authorList>
            <person name="Kono N."/>
            <person name="Nakamura H."/>
            <person name="Mori M."/>
            <person name="Yoshida Y."/>
            <person name="Ohtoshi R."/>
            <person name="Malay A.D."/>
            <person name="Moran D.A.P."/>
            <person name="Tomita M."/>
            <person name="Numata K."/>
            <person name="Arakawa K."/>
        </authorList>
    </citation>
    <scope>NUCLEOTIDE SEQUENCE</scope>
</reference>
<evidence type="ECO:0000256" key="3">
    <source>
        <dbReference type="ARBA" id="ARBA00022478"/>
    </source>
</evidence>
<dbReference type="OrthoDB" id="613763at2759"/>
<dbReference type="AlphaFoldDB" id="A0A8X6F4K7"/>
<dbReference type="InterPro" id="IPR036390">
    <property type="entry name" value="WH_DNA-bd_sf"/>
</dbReference>